<reference evidence="2 3" key="1">
    <citation type="journal article" date="2012" name="J. Bacteriol.">
        <title>Genome Sequence of Janibacter hoylei MTCC8307, Isolated from the Stratospheric Air.</title>
        <authorList>
            <person name="Pawar S.P."/>
            <person name="Dhotre D.P."/>
            <person name="Shetty S.A."/>
            <person name="Chowdhury S.P."/>
            <person name="Chaudhari B.L."/>
            <person name="Shouche Y.S."/>
        </authorList>
    </citation>
    <scope>NUCLEOTIDE SEQUENCE [LARGE SCALE GENOMIC DNA]</scope>
    <source>
        <strain evidence="2 3">PVAS-1</strain>
    </source>
</reference>
<dbReference type="GO" id="GO:0003677">
    <property type="term" value="F:DNA binding"/>
    <property type="evidence" value="ECO:0007669"/>
    <property type="project" value="InterPro"/>
</dbReference>
<dbReference type="STRING" id="1210046.B277_02336"/>
<dbReference type="Pfam" id="PF00196">
    <property type="entry name" value="GerE"/>
    <property type="match status" value="1"/>
</dbReference>
<accession>K1EAE5</accession>
<name>K1EAE5_9MICO</name>
<dbReference type="InterPro" id="IPR036388">
    <property type="entry name" value="WH-like_DNA-bd_sf"/>
</dbReference>
<dbReference type="InterPro" id="IPR016032">
    <property type="entry name" value="Sig_transdc_resp-reg_C-effctor"/>
</dbReference>
<dbReference type="GO" id="GO:0006355">
    <property type="term" value="P:regulation of DNA-templated transcription"/>
    <property type="evidence" value="ECO:0007669"/>
    <property type="project" value="InterPro"/>
</dbReference>
<comment type="caution">
    <text evidence="2">The sequence shown here is derived from an EMBL/GenBank/DDBJ whole genome shotgun (WGS) entry which is preliminary data.</text>
</comment>
<evidence type="ECO:0000313" key="3">
    <source>
        <dbReference type="Proteomes" id="UP000004474"/>
    </source>
</evidence>
<dbReference type="SUPFAM" id="SSF46894">
    <property type="entry name" value="C-terminal effector domain of the bipartite response regulators"/>
    <property type="match status" value="1"/>
</dbReference>
<dbReference type="Proteomes" id="UP000004474">
    <property type="component" value="Unassembled WGS sequence"/>
</dbReference>
<dbReference type="Gene3D" id="1.10.10.10">
    <property type="entry name" value="Winged helix-like DNA-binding domain superfamily/Winged helix DNA-binding domain"/>
    <property type="match status" value="1"/>
</dbReference>
<dbReference type="InterPro" id="IPR000792">
    <property type="entry name" value="Tscrpt_reg_LuxR_C"/>
</dbReference>
<protein>
    <recommendedName>
        <fullName evidence="1">HTH luxR-type domain-containing protein</fullName>
    </recommendedName>
</protein>
<feature type="domain" description="HTH luxR-type" evidence="1">
    <location>
        <begin position="141"/>
        <end position="186"/>
    </location>
</feature>
<evidence type="ECO:0000313" key="2">
    <source>
        <dbReference type="EMBL" id="EKA62392.1"/>
    </source>
</evidence>
<gene>
    <name evidence="2" type="ORF">B277_02336</name>
</gene>
<dbReference type="AlphaFoldDB" id="K1EAE5"/>
<dbReference type="PATRIC" id="fig|1210046.3.peg.455"/>
<sequence>MWTRSSRIEVGIGHDGGMSVPPVVSVWSPWRLHADSVTVVLGEHGFRTQVVDDPVEVDGLLVASAMTADQGQLLRERASAGRSTIVWGGTLPPPRIAELRDAGALAYVSMLHAPSELVAVVSDVLSGEDVPWTDAVGPLPTLTEREQGVARAYLVDHADRTRAQVAQILGISDRTLKVHIANIRTKAGHRGTHTREGLRRALTVRAWLD</sequence>
<proteinExistence type="predicted"/>
<organism evidence="2 3">
    <name type="scientific">Janibacter hoylei PVAS-1</name>
    <dbReference type="NCBI Taxonomy" id="1210046"/>
    <lineage>
        <taxon>Bacteria</taxon>
        <taxon>Bacillati</taxon>
        <taxon>Actinomycetota</taxon>
        <taxon>Actinomycetes</taxon>
        <taxon>Micrococcales</taxon>
        <taxon>Intrasporangiaceae</taxon>
        <taxon>Janibacter</taxon>
    </lineage>
</organism>
<dbReference type="EMBL" id="ALWX01000008">
    <property type="protein sequence ID" value="EKA62392.1"/>
    <property type="molecule type" value="Genomic_DNA"/>
</dbReference>
<evidence type="ECO:0000259" key="1">
    <source>
        <dbReference type="Pfam" id="PF00196"/>
    </source>
</evidence>